<keyword evidence="3" id="KW-1185">Reference proteome</keyword>
<name>A0A9Q3HD75_9BASI</name>
<comment type="caution">
    <text evidence="2">The sequence shown here is derived from an EMBL/GenBank/DDBJ whole genome shotgun (WGS) entry which is preliminary data.</text>
</comment>
<dbReference type="AlphaFoldDB" id="A0A9Q3HD75"/>
<dbReference type="EMBL" id="AVOT02015597">
    <property type="protein sequence ID" value="MBW0500037.1"/>
    <property type="molecule type" value="Genomic_DNA"/>
</dbReference>
<evidence type="ECO:0000313" key="3">
    <source>
        <dbReference type="Proteomes" id="UP000765509"/>
    </source>
</evidence>
<evidence type="ECO:0000256" key="1">
    <source>
        <dbReference type="SAM" id="MobiDB-lite"/>
    </source>
</evidence>
<accession>A0A9Q3HD75</accession>
<protein>
    <submittedName>
        <fullName evidence="2">Uncharacterized protein</fullName>
    </submittedName>
</protein>
<evidence type="ECO:0000313" key="2">
    <source>
        <dbReference type="EMBL" id="MBW0500037.1"/>
    </source>
</evidence>
<proteinExistence type="predicted"/>
<reference evidence="2" key="1">
    <citation type="submission" date="2021-03" db="EMBL/GenBank/DDBJ databases">
        <title>Draft genome sequence of rust myrtle Austropuccinia psidii MF-1, a brazilian biotype.</title>
        <authorList>
            <person name="Quecine M.C."/>
            <person name="Pachon D.M.R."/>
            <person name="Bonatelli M.L."/>
            <person name="Correr F.H."/>
            <person name="Franceschini L.M."/>
            <person name="Leite T.F."/>
            <person name="Margarido G.R.A."/>
            <person name="Almeida C.A."/>
            <person name="Ferrarezi J.A."/>
            <person name="Labate C.A."/>
        </authorList>
    </citation>
    <scope>NUCLEOTIDE SEQUENCE</scope>
    <source>
        <strain evidence="2">MF-1</strain>
    </source>
</reference>
<feature type="region of interest" description="Disordered" evidence="1">
    <location>
        <begin position="1"/>
        <end position="23"/>
    </location>
</feature>
<sequence>MEQGVPTLLKTPDPHRMEGGGTDNDYSVIPVSLEIISRAMEAKESIQSDMHIKPEVHQASGVINSFIDPSKSSIWGPNQDARTIPFSSGEVNLFMVMDHSQWIKMAHFVHWTPWNPGGLQWPLQTTGHLLWAVYRKTLNMAKMAKTSIFAIKMAGAQNDPKINLGQSFQRLRGEYPSF</sequence>
<gene>
    <name evidence="2" type="ORF">O181_039752</name>
</gene>
<organism evidence="2 3">
    <name type="scientific">Austropuccinia psidii MF-1</name>
    <dbReference type="NCBI Taxonomy" id="1389203"/>
    <lineage>
        <taxon>Eukaryota</taxon>
        <taxon>Fungi</taxon>
        <taxon>Dikarya</taxon>
        <taxon>Basidiomycota</taxon>
        <taxon>Pucciniomycotina</taxon>
        <taxon>Pucciniomycetes</taxon>
        <taxon>Pucciniales</taxon>
        <taxon>Sphaerophragmiaceae</taxon>
        <taxon>Austropuccinia</taxon>
    </lineage>
</organism>
<dbReference type="Proteomes" id="UP000765509">
    <property type="component" value="Unassembled WGS sequence"/>
</dbReference>